<dbReference type="InterPro" id="IPR000387">
    <property type="entry name" value="Tyr_Pase_dom"/>
</dbReference>
<dbReference type="InterPro" id="IPR026893">
    <property type="entry name" value="Tyr/Ser_Pase_IphP-type"/>
</dbReference>
<dbReference type="InterPro" id="IPR029021">
    <property type="entry name" value="Prot-tyrosine_phosphatase-like"/>
</dbReference>
<evidence type="ECO:0000313" key="3">
    <source>
        <dbReference type="Proteomes" id="UP000662814"/>
    </source>
</evidence>
<name>A0ABX6YME6_9MICO</name>
<protein>
    <submittedName>
        <fullName evidence="2">Tyrosine-protein phosphatase</fullName>
    </submittedName>
</protein>
<keyword evidence="3" id="KW-1185">Reference proteome</keyword>
<reference evidence="2 3" key="1">
    <citation type="submission" date="2020-12" db="EMBL/GenBank/DDBJ databases">
        <title>Microbacterium sp. HY060.</title>
        <authorList>
            <person name="Zhou J."/>
        </authorList>
    </citation>
    <scope>NUCLEOTIDE SEQUENCE [LARGE SCALE GENOMIC DNA]</scope>
    <source>
        <strain evidence="2 3">HY60</strain>
    </source>
</reference>
<feature type="domain" description="Tyrosine specific protein phosphatases" evidence="1">
    <location>
        <begin position="118"/>
        <end position="186"/>
    </location>
</feature>
<dbReference type="RefSeq" id="WP_166989721.1">
    <property type="nucleotide sequence ID" value="NZ_CP061169.1"/>
</dbReference>
<organism evidence="2 3">
    <name type="scientific">Paramicrobacterium chengjingii</name>
    <dbReference type="NCBI Taxonomy" id="2769067"/>
    <lineage>
        <taxon>Bacteria</taxon>
        <taxon>Bacillati</taxon>
        <taxon>Actinomycetota</taxon>
        <taxon>Actinomycetes</taxon>
        <taxon>Micrococcales</taxon>
        <taxon>Microbacteriaceae</taxon>
        <taxon>Paramicrobacterium</taxon>
    </lineage>
</organism>
<proteinExistence type="predicted"/>
<dbReference type="Pfam" id="PF13350">
    <property type="entry name" value="Y_phosphatase3"/>
    <property type="match status" value="1"/>
</dbReference>
<accession>A0ABX6YME6</accession>
<evidence type="ECO:0000259" key="1">
    <source>
        <dbReference type="PROSITE" id="PS50056"/>
    </source>
</evidence>
<evidence type="ECO:0000313" key="2">
    <source>
        <dbReference type="EMBL" id="QPZ39897.1"/>
    </source>
</evidence>
<dbReference type="InterPro" id="IPR016130">
    <property type="entry name" value="Tyr_Pase_AS"/>
</dbReference>
<gene>
    <name evidence="2" type="ORF">HCR76_07725</name>
</gene>
<dbReference type="Gene3D" id="3.90.190.10">
    <property type="entry name" value="Protein tyrosine phosphatase superfamily"/>
    <property type="match status" value="1"/>
</dbReference>
<dbReference type="PROSITE" id="PS50056">
    <property type="entry name" value="TYR_PHOSPHATASE_2"/>
    <property type="match status" value="1"/>
</dbReference>
<dbReference type="PROSITE" id="PS00383">
    <property type="entry name" value="TYR_PHOSPHATASE_1"/>
    <property type="match status" value="1"/>
</dbReference>
<dbReference type="Proteomes" id="UP000662814">
    <property type="component" value="Chromosome"/>
</dbReference>
<sequence length="241" mass="26519">MRELQWDGGVNIRDLGGLRTPLSVTGVTVRCRVARGPRRERLTDSGWNDARQWGLAIVVDLRCAHETGSRDTDPSVRDGSHNGVSIVSAPTEDHDNAEFRRVCFPLLDSPEYWAHNWRILPGLVRSALVAIADARPGVLVHCSAGRDRTGMITALLLGNAGVAPEHVVDDYAQSVHAMAGVPHQSPTGDRQYGWSSAQREEWIDDVSPIVHDVAIHTSDALDVIGLESAYRQRLRDLLTVR</sequence>
<dbReference type="EMBL" id="CP061169">
    <property type="protein sequence ID" value="QPZ39897.1"/>
    <property type="molecule type" value="Genomic_DNA"/>
</dbReference>
<dbReference type="SUPFAM" id="SSF52799">
    <property type="entry name" value="(Phosphotyrosine protein) phosphatases II"/>
    <property type="match status" value="1"/>
</dbReference>